<organism evidence="2 3">
    <name type="scientific">Streptomyces acidiscabies</name>
    <dbReference type="NCBI Taxonomy" id="42234"/>
    <lineage>
        <taxon>Bacteria</taxon>
        <taxon>Bacillati</taxon>
        <taxon>Actinomycetota</taxon>
        <taxon>Actinomycetes</taxon>
        <taxon>Kitasatosporales</taxon>
        <taxon>Streptomycetaceae</taxon>
        <taxon>Streptomyces</taxon>
    </lineage>
</organism>
<dbReference type="AlphaFoldDB" id="A0A0L0KFQ2"/>
<accession>A0A0L0KFQ2</accession>
<dbReference type="PATRIC" id="fig|42234.21.peg.2468"/>
<gene>
    <name evidence="2" type="ORF">IQ63_11955</name>
</gene>
<dbReference type="Proteomes" id="UP000037151">
    <property type="component" value="Unassembled WGS sequence"/>
</dbReference>
<dbReference type="EMBL" id="JPPY01000077">
    <property type="protein sequence ID" value="KND36653.1"/>
    <property type="molecule type" value="Genomic_DNA"/>
</dbReference>
<feature type="region of interest" description="Disordered" evidence="1">
    <location>
        <begin position="1"/>
        <end position="322"/>
    </location>
</feature>
<feature type="region of interest" description="Disordered" evidence="1">
    <location>
        <begin position="480"/>
        <end position="501"/>
    </location>
</feature>
<sequence length="529" mass="53336">MTQSGQGEEPSARPAREGIVLPSDGGEPLLPGMTGAAALPPPPRYDPQPDPAPPVAGHGWTPPPAQPSHPSTQSWPLPPEGGDSPVTYGQGAPAPSYGQAPSYDQQAPYQQPYEPPATYGQSTPLPPMDDGATQYIPPVTDGGYPGQAQNMGGFPGQYPGAGGFPGQAPGFQGSEGATQYLPPVVDGGYSPDGATQYLPPVPAVEEGATQLLPPVTPGALPPEMGGYPGAVPSPGDSEATQVIPPVPAGGGAPAGFESLFRDEPGAATSGGIPPQQGYGQPQQGYGYPPQQPPYGRQPAPAPYAQQPSYDYDDGARGRGGRSRSKVPLIVAAGVALAAVGIGAGALMGSGGDDDKANSTNVAASADPSGDTGTKAGDGAEAQAAALDKLLADSGSSRATVIGAVADVKACDNLDKAAADLRDAAGQRNDLVTKLSALSVDKLPDHEALTGALTKAWHASAAADDHYAAWADQVAGDKKGCRKGQARTTSETAAGNKESGTATQQKAKAAALWNVIAKKYGLTERQPTQL</sequence>
<proteinExistence type="predicted"/>
<comment type="caution">
    <text evidence="2">The sequence shown here is derived from an EMBL/GenBank/DDBJ whole genome shotgun (WGS) entry which is preliminary data.</text>
</comment>
<feature type="compositionally biased region" description="Low complexity" evidence="1">
    <location>
        <begin position="273"/>
        <end position="309"/>
    </location>
</feature>
<feature type="compositionally biased region" description="Gly residues" evidence="1">
    <location>
        <begin position="153"/>
        <end position="165"/>
    </location>
</feature>
<name>A0A0L0KFQ2_9ACTN</name>
<feature type="compositionally biased region" description="Low complexity" evidence="1">
    <location>
        <begin position="99"/>
        <end position="112"/>
    </location>
</feature>
<dbReference type="OrthoDB" id="3763497at2"/>
<evidence type="ECO:0000313" key="3">
    <source>
        <dbReference type="Proteomes" id="UP000037151"/>
    </source>
</evidence>
<feature type="compositionally biased region" description="Pro residues" evidence="1">
    <location>
        <begin position="39"/>
        <end position="54"/>
    </location>
</feature>
<dbReference type="RefSeq" id="WP_050370598.1">
    <property type="nucleotide sequence ID" value="NZ_KQ257813.1"/>
</dbReference>
<evidence type="ECO:0000313" key="2">
    <source>
        <dbReference type="EMBL" id="KND36653.1"/>
    </source>
</evidence>
<protein>
    <submittedName>
        <fullName evidence="2">Uncharacterized protein</fullName>
    </submittedName>
</protein>
<feature type="region of interest" description="Disordered" evidence="1">
    <location>
        <begin position="351"/>
        <end position="377"/>
    </location>
</feature>
<reference evidence="3" key="1">
    <citation type="submission" date="2014-07" db="EMBL/GenBank/DDBJ databases">
        <title>Genome sequencing of plant-pathogenic Streptomyces species.</title>
        <authorList>
            <person name="Harrison J."/>
            <person name="Sapp M."/>
            <person name="Thwaites R."/>
            <person name="Studholme D.J."/>
        </authorList>
    </citation>
    <scope>NUCLEOTIDE SEQUENCE [LARGE SCALE GENOMIC DNA]</scope>
    <source>
        <strain evidence="3">NCPPB 4445</strain>
    </source>
</reference>
<evidence type="ECO:0000256" key="1">
    <source>
        <dbReference type="SAM" id="MobiDB-lite"/>
    </source>
</evidence>